<sequence>MEEREIQQLIAEQLALETDQVSEGEAASRLAVCESCDHLIDAHTCGLCGCYIHFRIRLASKTCPANKGW</sequence>
<comment type="caution">
    <text evidence="1">The sequence shown here is derived from an EMBL/GenBank/DDBJ whole genome shotgun (WGS) entry which is preliminary data.</text>
</comment>
<keyword evidence="1" id="KW-0689">Ribosomal protein</keyword>
<evidence type="ECO:0000313" key="2">
    <source>
        <dbReference type="Proteomes" id="UP001179280"/>
    </source>
</evidence>
<reference evidence="1" key="1">
    <citation type="submission" date="2021-01" db="EMBL/GenBank/DDBJ databases">
        <title>Genomic Encyclopedia of Type Strains, Phase IV (KMG-IV): sequencing the most valuable type-strain genomes for metagenomic binning, comparative biology and taxonomic classification.</title>
        <authorList>
            <person name="Goeker M."/>
        </authorList>
    </citation>
    <scope>NUCLEOTIDE SEQUENCE</scope>
    <source>
        <strain evidence="1">DSM 21943</strain>
    </source>
</reference>
<dbReference type="GO" id="GO:0005840">
    <property type="term" value="C:ribosome"/>
    <property type="evidence" value="ECO:0007669"/>
    <property type="project" value="UniProtKB-KW"/>
</dbReference>
<proteinExistence type="predicted"/>
<keyword evidence="1" id="KW-0687">Ribonucleoprotein</keyword>
<dbReference type="EMBL" id="JAFBCV010000001">
    <property type="protein sequence ID" value="MBM7836844.1"/>
    <property type="molecule type" value="Genomic_DNA"/>
</dbReference>
<name>A0ABS2SQP5_9BACI</name>
<accession>A0ABS2SQP5</accession>
<evidence type="ECO:0000313" key="1">
    <source>
        <dbReference type="EMBL" id="MBM7836844.1"/>
    </source>
</evidence>
<dbReference type="Pfam" id="PF19668">
    <property type="entry name" value="DUF6171"/>
    <property type="match status" value="1"/>
</dbReference>
<organism evidence="1 2">
    <name type="scientific">Shouchella xiaoxiensis</name>
    <dbReference type="NCBI Taxonomy" id="766895"/>
    <lineage>
        <taxon>Bacteria</taxon>
        <taxon>Bacillati</taxon>
        <taxon>Bacillota</taxon>
        <taxon>Bacilli</taxon>
        <taxon>Bacillales</taxon>
        <taxon>Bacillaceae</taxon>
        <taxon>Shouchella</taxon>
    </lineage>
</organism>
<dbReference type="InterPro" id="IPR046169">
    <property type="entry name" value="DUF6171"/>
</dbReference>
<dbReference type="Proteomes" id="UP001179280">
    <property type="component" value="Unassembled WGS sequence"/>
</dbReference>
<keyword evidence="2" id="KW-1185">Reference proteome</keyword>
<gene>
    <name evidence="1" type="ORF">JOC54_000075</name>
</gene>
<protein>
    <submittedName>
        <fullName evidence="1">Ribosomal protein L32</fullName>
    </submittedName>
</protein>